<keyword evidence="3" id="KW-1185">Reference proteome</keyword>
<dbReference type="InterPro" id="IPR027417">
    <property type="entry name" value="P-loop_NTPase"/>
</dbReference>
<sequence length="1349" mass="157100">MTKYNLGALGHENFEELSQSLVQNVIGHGIKVYGMGSDGAREATYFGSATYPSTSDNWDGYWIFQSKFHNVIQIGQKEARRLLYSELEDELHKITDIYHHQCDNYILITNVSLSPVYQKGLKDRIDTNLIPKFNHKVKNIHVWGAEEVCAFLDSFPGIRQSYSHLLVSGDVIARLLGFVSKTENEIDELVRLYSQYCYLQESAAALDDAGDTEDTKVPLQKVFIDVDVIPAKLSQEELSLDSIPRWLKQSVNDENRVSALSYIVDDSVKRVVFVGGPGQGKSTLGQYMSQIYRARLLGKMNEFSEDTNLLEQCIPRIPFRIILKDLAHWFNLNTQNSNLFEYMATEMTIGVGKKVTCENVHEILRNNAVLLILDGLDEVPEKTVRHKVMVAITTFIQQVQTVYNCDLKIISSTRPQGYSEEFDPKHFLHLKLDKLSVDKARIYAQKWVENRETNIMYKRSQKILDVLNICLEDKIVSDLTKTPLQVTILLVIIRAGSTPPKQREELYQKYMDTIYTREQNKSPHLLPTDKNLIYGLHKYIAYLLHSKMTENNSNALMDLKDFRSSVYDYLVHNNPYINEEELIDKVKQIMIESNDRLVLIESPQAGKIGYSLTVMREFFTACHLVDTAKDSNERILRFKATARTSHWRNVALFFAGRIGRTLPGEAPGLIDICSEIDSENEDKYLKRGAQLVLDILDDRALREPFQEISALKEAILLIDYDTPVTAAYIYNKISYIPLATIQKVTEGFFINRFDSIVSSKLKKYAELYEMLFGFDERLNQVILILLKEKNEDDLKFGIYLCIKYNLLNKPLLDAIDYYLTSKDKMFSLVITTHNYWKNLIDMSFTSDHDLSESFISFMFYFIEEIIDISHNEDETVIELCNYLKARTECEWTTEIYGPYFLFNLIHSNSSEQKSLPCISNPKIKETITNNKNKIETYLKEANSDNNIIVYTREIFKYLLDTINYNNFDELYRNATSYLPILKILVTESTRDNDQLYRLYSNYEEYVSDLELLNELLSKKTDISNHDAKLSQWINFGCPESLEHYLDNKVINEIKLWFRSRNISIGVLGVQHYYMNRFNDLNLSRMFSDGLDICMHQKNFSLKYFSFPRYNRGKNDENISDLILVIKRQFKELLYNYDDYSQENRTKIQFIIQVYFNYLIETDEFDVEIIKPLYDHLLNTYTIEGYLHLFLSPILTSKMISLLESDSTEVHSLAALLLTTRSKLFRDEQKYEEHISDSFFSFINEDSQFRSEFIGGLSASYINWEKYSKKIYSSIVSDINNKNLWLEVVQRAGYRTSNKKNIRDLVFLLIEDGYHLSELYERLTEIIDVAFIDELALNLPLAKRRMSDIY</sequence>
<reference evidence="2 3" key="1">
    <citation type="submission" date="2023-03" db="EMBL/GenBank/DDBJ databases">
        <title>Draft genome sequence of the bacteria which degrade cell wall of Tricholomamatutake.</title>
        <authorList>
            <person name="Konishi Y."/>
            <person name="Fukuta Y."/>
            <person name="Shirasaka N."/>
        </authorList>
    </citation>
    <scope>NUCLEOTIDE SEQUENCE [LARGE SCALE GENOMIC DNA]</scope>
    <source>
        <strain evidence="3">mu1</strain>
    </source>
</reference>
<evidence type="ECO:0000313" key="3">
    <source>
        <dbReference type="Proteomes" id="UP001157114"/>
    </source>
</evidence>
<comment type="caution">
    <text evidence="2">The sequence shown here is derived from an EMBL/GenBank/DDBJ whole genome shotgun (WGS) entry which is preliminary data.</text>
</comment>
<dbReference type="RefSeq" id="WP_284238211.1">
    <property type="nucleotide sequence ID" value="NZ_BSSQ01000006.1"/>
</dbReference>
<proteinExistence type="predicted"/>
<dbReference type="InterPro" id="IPR007111">
    <property type="entry name" value="NACHT_NTPase"/>
</dbReference>
<dbReference type="SUPFAM" id="SSF52540">
    <property type="entry name" value="P-loop containing nucleoside triphosphate hydrolases"/>
    <property type="match status" value="1"/>
</dbReference>
<organism evidence="2 3">
    <name type="scientific">Paenibacillus glycanilyticus</name>
    <dbReference type="NCBI Taxonomy" id="126569"/>
    <lineage>
        <taxon>Bacteria</taxon>
        <taxon>Bacillati</taxon>
        <taxon>Bacillota</taxon>
        <taxon>Bacilli</taxon>
        <taxon>Bacillales</taxon>
        <taxon>Paenibacillaceae</taxon>
        <taxon>Paenibacillus</taxon>
    </lineage>
</organism>
<protein>
    <recommendedName>
        <fullName evidence="1">NACHT domain-containing protein</fullName>
    </recommendedName>
</protein>
<dbReference type="PROSITE" id="PS50837">
    <property type="entry name" value="NACHT"/>
    <property type="match status" value="1"/>
</dbReference>
<dbReference type="Proteomes" id="UP001157114">
    <property type="component" value="Unassembled WGS sequence"/>
</dbReference>
<feature type="domain" description="NACHT" evidence="1">
    <location>
        <begin position="269"/>
        <end position="379"/>
    </location>
</feature>
<evidence type="ECO:0000259" key="1">
    <source>
        <dbReference type="PROSITE" id="PS50837"/>
    </source>
</evidence>
<name>A0ABQ6G978_9BACL</name>
<dbReference type="Gene3D" id="3.40.50.300">
    <property type="entry name" value="P-loop containing nucleotide triphosphate hydrolases"/>
    <property type="match status" value="1"/>
</dbReference>
<gene>
    <name evidence="2" type="ORF">MU1_18130</name>
</gene>
<accession>A0ABQ6G978</accession>
<dbReference type="EMBL" id="BSSQ01000006">
    <property type="protein sequence ID" value="GLX67468.1"/>
    <property type="molecule type" value="Genomic_DNA"/>
</dbReference>
<evidence type="ECO:0000313" key="2">
    <source>
        <dbReference type="EMBL" id="GLX67468.1"/>
    </source>
</evidence>